<dbReference type="NCBIfam" id="TIGR00007">
    <property type="entry name" value="1-(5-phosphoribosyl)-5-[(5-phosphoribosylamino)methylideneamino]imidazole-4-carboxamide isomerase"/>
    <property type="match status" value="1"/>
</dbReference>
<dbReference type="Gene3D" id="3.20.20.70">
    <property type="entry name" value="Aldolase class I"/>
    <property type="match status" value="1"/>
</dbReference>
<dbReference type="InterPro" id="IPR011060">
    <property type="entry name" value="RibuloseP-bd_barrel"/>
</dbReference>
<dbReference type="CDD" id="cd04732">
    <property type="entry name" value="HisA"/>
    <property type="match status" value="1"/>
</dbReference>
<dbReference type="GO" id="GO:0005737">
    <property type="term" value="C:cytoplasm"/>
    <property type="evidence" value="ECO:0007669"/>
    <property type="project" value="UniProtKB-SubCell"/>
</dbReference>
<dbReference type="AlphaFoldDB" id="A0A831TD51"/>
<comment type="catalytic activity">
    <reaction evidence="1 9 11">
        <text>1-(5-phospho-beta-D-ribosyl)-5-[(5-phospho-beta-D-ribosylamino)methylideneamino]imidazole-4-carboxamide = 5-[(5-phospho-1-deoxy-D-ribulos-1-ylimino)methylamino]-1-(5-phospho-beta-D-ribosyl)imidazole-4-carboxamide</text>
        <dbReference type="Rhea" id="RHEA:15469"/>
        <dbReference type="ChEBI" id="CHEBI:58435"/>
        <dbReference type="ChEBI" id="CHEBI:58525"/>
        <dbReference type="EC" id="5.3.1.16"/>
    </reaction>
</comment>
<dbReference type="InterPro" id="IPR006062">
    <property type="entry name" value="His_biosynth"/>
</dbReference>
<dbReference type="EMBL" id="DSIY01000051">
    <property type="protein sequence ID" value="HEG90271.1"/>
    <property type="molecule type" value="Genomic_DNA"/>
</dbReference>
<proteinExistence type="inferred from homology"/>
<dbReference type="HAMAP" id="MF_01014">
    <property type="entry name" value="HisA"/>
    <property type="match status" value="1"/>
</dbReference>
<organism evidence="12">
    <name type="scientific">Thermorudis peleae</name>
    <dbReference type="NCBI Taxonomy" id="1382356"/>
    <lineage>
        <taxon>Bacteria</taxon>
        <taxon>Pseudomonadati</taxon>
        <taxon>Thermomicrobiota</taxon>
        <taxon>Thermomicrobia</taxon>
        <taxon>Thermomicrobia incertae sedis</taxon>
        <taxon>Thermorudis</taxon>
    </lineage>
</organism>
<gene>
    <name evidence="9 12" type="primary">hisA</name>
    <name evidence="12" type="ORF">ENP34_02335</name>
</gene>
<dbReference type="GO" id="GO:0000162">
    <property type="term" value="P:L-tryptophan biosynthetic process"/>
    <property type="evidence" value="ECO:0007669"/>
    <property type="project" value="TreeGrafter"/>
</dbReference>
<evidence type="ECO:0000256" key="1">
    <source>
        <dbReference type="ARBA" id="ARBA00000901"/>
    </source>
</evidence>
<sequence length="248" mass="26542">MIVIPALDLRDGRCVRLVQGDFGRERTYSDDPVQVARSWQHRGAPWLHVVDLDGAKEGYPAQLELVERIVAAVPGMPVQLGGGLRTIEHLDAAFAVGIARAVLGTAGVESPELVAQAVERFGADRIVLGVDARRGRVAVRGWLELTDLPVEAVIVEARARGIERVIYTDIERDGTLNAPNFDAIVAVARLGVGVIASGGVAAWEHLRRLAEIPKVEAAIVGRALYDGSLQFATPADWHITGSTGKGRG</sequence>
<evidence type="ECO:0000313" key="12">
    <source>
        <dbReference type="EMBL" id="HEG90271.1"/>
    </source>
</evidence>
<feature type="active site" description="Proton donor" evidence="9">
    <location>
        <position position="131"/>
    </location>
</feature>
<reference evidence="12" key="1">
    <citation type="journal article" date="2020" name="mSystems">
        <title>Genome- and Community-Level Interaction Insights into Carbon Utilization and Element Cycling Functions of Hydrothermarchaeota in Hydrothermal Sediment.</title>
        <authorList>
            <person name="Zhou Z."/>
            <person name="Liu Y."/>
            <person name="Xu W."/>
            <person name="Pan J."/>
            <person name="Luo Z.H."/>
            <person name="Li M."/>
        </authorList>
    </citation>
    <scope>NUCLEOTIDE SEQUENCE [LARGE SCALE GENOMIC DNA]</scope>
    <source>
        <strain evidence="12">SpSt-210</strain>
    </source>
</reference>
<name>A0A831TD51_9BACT</name>
<evidence type="ECO:0000256" key="7">
    <source>
        <dbReference type="ARBA" id="ARBA00023102"/>
    </source>
</evidence>
<dbReference type="PANTHER" id="PTHR43090">
    <property type="entry name" value="1-(5-PHOSPHORIBOSYL)-5-[(5-PHOSPHORIBOSYLAMINO)METHYLIDENEAMINO] IMIDAZOLE-4-CARBOXAMIDE ISOMERASE"/>
    <property type="match status" value="1"/>
</dbReference>
<feature type="active site" description="Proton acceptor" evidence="9">
    <location>
        <position position="8"/>
    </location>
</feature>
<evidence type="ECO:0000256" key="4">
    <source>
        <dbReference type="ARBA" id="ARBA00009667"/>
    </source>
</evidence>
<dbReference type="GO" id="GO:0000105">
    <property type="term" value="P:L-histidine biosynthetic process"/>
    <property type="evidence" value="ECO:0007669"/>
    <property type="project" value="UniProtKB-UniRule"/>
</dbReference>
<dbReference type="UniPathway" id="UPA00031">
    <property type="reaction ID" value="UER00009"/>
</dbReference>
<keyword evidence="7 9" id="KW-0368">Histidine biosynthesis</keyword>
<comment type="subcellular location">
    <subcellularLocation>
        <location evidence="2 9 11">Cytoplasm</location>
    </subcellularLocation>
</comment>
<comment type="caution">
    <text evidence="12">The sequence shown here is derived from an EMBL/GenBank/DDBJ whole genome shotgun (WGS) entry which is preliminary data.</text>
</comment>
<keyword evidence="6 9" id="KW-0028">Amino-acid biosynthesis</keyword>
<evidence type="ECO:0000256" key="6">
    <source>
        <dbReference type="ARBA" id="ARBA00022605"/>
    </source>
</evidence>
<evidence type="ECO:0000256" key="8">
    <source>
        <dbReference type="ARBA" id="ARBA00023235"/>
    </source>
</evidence>
<dbReference type="InterPro" id="IPR013785">
    <property type="entry name" value="Aldolase_TIM"/>
</dbReference>
<dbReference type="Pfam" id="PF00977">
    <property type="entry name" value="His_biosynth"/>
    <property type="match status" value="1"/>
</dbReference>
<accession>A0A831TD51</accession>
<protein>
    <recommendedName>
        <fullName evidence="9 11">1-(5-phosphoribosyl)-5-[(5-phosphoribosylamino)methylideneamino] imidazole-4-carboxamide isomerase</fullName>
        <ecNumber evidence="9 11">5.3.1.16</ecNumber>
    </recommendedName>
    <alternativeName>
        <fullName evidence="9">Phosphoribosylformimino-5-aminoimidazole carboxamide ribotide isomerase</fullName>
    </alternativeName>
</protein>
<dbReference type="GO" id="GO:0003949">
    <property type="term" value="F:1-(5-phosphoribosyl)-5-[(5-phosphoribosylamino)methylideneamino]imidazole-4-carboxamide isomerase activity"/>
    <property type="evidence" value="ECO:0007669"/>
    <property type="project" value="UniProtKB-UniRule"/>
</dbReference>
<dbReference type="FunFam" id="3.20.20.70:FF:000009">
    <property type="entry name" value="1-(5-phosphoribosyl)-5-[(5-phosphoribosylamino)methylideneamino] imidazole-4-carboxamide isomerase"/>
    <property type="match status" value="1"/>
</dbReference>
<dbReference type="SUPFAM" id="SSF51366">
    <property type="entry name" value="Ribulose-phoshate binding barrel"/>
    <property type="match status" value="1"/>
</dbReference>
<keyword evidence="8 9" id="KW-0413">Isomerase</keyword>
<evidence type="ECO:0000256" key="10">
    <source>
        <dbReference type="RuleBase" id="RU003657"/>
    </source>
</evidence>
<comment type="pathway">
    <text evidence="3 9 11">Amino-acid biosynthesis; L-histidine biosynthesis; L-histidine from 5-phospho-alpha-D-ribose 1-diphosphate: step 4/9.</text>
</comment>
<evidence type="ECO:0000256" key="3">
    <source>
        <dbReference type="ARBA" id="ARBA00005133"/>
    </source>
</evidence>
<evidence type="ECO:0000256" key="2">
    <source>
        <dbReference type="ARBA" id="ARBA00004496"/>
    </source>
</evidence>
<dbReference type="InterPro" id="IPR023016">
    <property type="entry name" value="HisA/PriA"/>
</dbReference>
<dbReference type="InterPro" id="IPR006063">
    <property type="entry name" value="HisA_bact_arch"/>
</dbReference>
<evidence type="ECO:0000256" key="9">
    <source>
        <dbReference type="HAMAP-Rule" id="MF_01014"/>
    </source>
</evidence>
<evidence type="ECO:0000256" key="5">
    <source>
        <dbReference type="ARBA" id="ARBA00022490"/>
    </source>
</evidence>
<keyword evidence="5 9" id="KW-0963">Cytoplasm</keyword>
<dbReference type="PANTHER" id="PTHR43090:SF2">
    <property type="entry name" value="1-(5-PHOSPHORIBOSYL)-5-[(5-PHOSPHORIBOSYLAMINO)METHYLIDENEAMINO] IMIDAZOLE-4-CARBOXAMIDE ISOMERASE"/>
    <property type="match status" value="1"/>
</dbReference>
<dbReference type="InterPro" id="IPR044524">
    <property type="entry name" value="Isoase_HisA-like"/>
</dbReference>
<dbReference type="EC" id="5.3.1.16" evidence="9 11"/>
<evidence type="ECO:0000256" key="11">
    <source>
        <dbReference type="RuleBase" id="RU003658"/>
    </source>
</evidence>
<comment type="similarity">
    <text evidence="4 9 10">Belongs to the HisA/HisF family.</text>
</comment>